<evidence type="ECO:0000256" key="2">
    <source>
        <dbReference type="ARBA" id="ARBA00022525"/>
    </source>
</evidence>
<protein>
    <submittedName>
        <fullName evidence="8">Accessory gland protein Acp29AB-like</fullName>
    </submittedName>
</protein>
<feature type="chain" id="PRO_5027937568" evidence="6">
    <location>
        <begin position="23"/>
        <end position="246"/>
    </location>
</feature>
<dbReference type="SUPFAM" id="SSF56436">
    <property type="entry name" value="C-type lectin-like"/>
    <property type="match status" value="1"/>
</dbReference>
<evidence type="ECO:0000256" key="4">
    <source>
        <dbReference type="ARBA" id="ARBA00022734"/>
    </source>
</evidence>
<evidence type="ECO:0000259" key="7">
    <source>
        <dbReference type="PROSITE" id="PS50041"/>
    </source>
</evidence>
<organism evidence="8">
    <name type="scientific">Drosophila rhopaloa</name>
    <name type="common">Fruit fly</name>
    <dbReference type="NCBI Taxonomy" id="1041015"/>
    <lineage>
        <taxon>Eukaryota</taxon>
        <taxon>Metazoa</taxon>
        <taxon>Ecdysozoa</taxon>
        <taxon>Arthropoda</taxon>
        <taxon>Hexapoda</taxon>
        <taxon>Insecta</taxon>
        <taxon>Pterygota</taxon>
        <taxon>Neoptera</taxon>
        <taxon>Endopterygota</taxon>
        <taxon>Diptera</taxon>
        <taxon>Brachycera</taxon>
        <taxon>Muscomorpha</taxon>
        <taxon>Ephydroidea</taxon>
        <taxon>Drosophilidae</taxon>
        <taxon>Drosophila</taxon>
        <taxon>Sophophora</taxon>
    </lineage>
</organism>
<evidence type="ECO:0000256" key="3">
    <source>
        <dbReference type="ARBA" id="ARBA00022729"/>
    </source>
</evidence>
<feature type="domain" description="C-type lectin" evidence="7">
    <location>
        <begin position="131"/>
        <end position="244"/>
    </location>
</feature>
<keyword evidence="5" id="KW-0175">Coiled coil</keyword>
<sequence length="246" mass="27647">MLKSGIALLCALLPLISNGALAETESVCLLKDPPNQCGGFCLSVLTPVLNHLTLPKDQRNTSEVNKANEVLVRQYTMESQLSSLENQQTILGINQQNLTERHDDLKSQLAALQETLSRVETKIKYVGFEQIGSKYFYIEKYSEKNWSSASKTCRQMGGNLADIKDEQELIDLQANLKGDTHYWLGINDLFNKSDYLSIATGKPAPFLKWATGSPTQLNTNNCIFLYNGGMYDYSCSYKFRFICQTE</sequence>
<dbReference type="GO" id="GO:0030246">
    <property type="term" value="F:carbohydrate binding"/>
    <property type="evidence" value="ECO:0007669"/>
    <property type="project" value="UniProtKB-KW"/>
</dbReference>
<keyword evidence="4" id="KW-0430">Lectin</keyword>
<dbReference type="SMART" id="SM00034">
    <property type="entry name" value="CLECT"/>
    <property type="match status" value="1"/>
</dbReference>
<dbReference type="CDD" id="cd00037">
    <property type="entry name" value="CLECT"/>
    <property type="match status" value="1"/>
</dbReference>
<dbReference type="GO" id="GO:0005615">
    <property type="term" value="C:extracellular space"/>
    <property type="evidence" value="ECO:0007669"/>
    <property type="project" value="TreeGrafter"/>
</dbReference>
<proteinExistence type="predicted"/>
<dbReference type="RefSeq" id="XP_016976247.2">
    <property type="nucleotide sequence ID" value="XM_017120758.2"/>
</dbReference>
<evidence type="ECO:0000256" key="1">
    <source>
        <dbReference type="ARBA" id="ARBA00004613"/>
    </source>
</evidence>
<gene>
    <name evidence="8" type="primary">LOC108042450</name>
</gene>
<dbReference type="Pfam" id="PF00059">
    <property type="entry name" value="Lectin_C"/>
    <property type="match status" value="1"/>
</dbReference>
<feature type="coiled-coil region" evidence="5">
    <location>
        <begin position="95"/>
        <end position="122"/>
    </location>
</feature>
<keyword evidence="3 6" id="KW-0732">Signal</keyword>
<dbReference type="GO" id="GO:0008083">
    <property type="term" value="F:growth factor activity"/>
    <property type="evidence" value="ECO:0007669"/>
    <property type="project" value="TreeGrafter"/>
</dbReference>
<evidence type="ECO:0000256" key="6">
    <source>
        <dbReference type="SAM" id="SignalP"/>
    </source>
</evidence>
<dbReference type="PANTHER" id="PTHR22799:SF1">
    <property type="entry name" value="C-TYPE LECTIN DOMAIN FAMILY 11 MEMBER A"/>
    <property type="match status" value="1"/>
</dbReference>
<dbReference type="InterPro" id="IPR016186">
    <property type="entry name" value="C-type_lectin-like/link_sf"/>
</dbReference>
<dbReference type="AlphaFoldDB" id="A0A6P4EDJ1"/>
<keyword evidence="2" id="KW-0964">Secreted</keyword>
<reference evidence="8" key="1">
    <citation type="submission" date="2025-08" db="UniProtKB">
        <authorList>
            <consortium name="RefSeq"/>
        </authorList>
    </citation>
    <scope>IDENTIFICATION</scope>
</reference>
<feature type="signal peptide" evidence="6">
    <location>
        <begin position="1"/>
        <end position="22"/>
    </location>
</feature>
<dbReference type="InterPro" id="IPR016187">
    <property type="entry name" value="CTDL_fold"/>
</dbReference>
<name>A0A6P4EDJ1_DRORH</name>
<dbReference type="GeneID" id="108042450"/>
<dbReference type="Gene3D" id="3.10.100.10">
    <property type="entry name" value="Mannose-Binding Protein A, subunit A"/>
    <property type="match status" value="1"/>
</dbReference>
<dbReference type="PROSITE" id="PS50041">
    <property type="entry name" value="C_TYPE_LECTIN_2"/>
    <property type="match status" value="1"/>
</dbReference>
<accession>A0A6P4EDJ1</accession>
<evidence type="ECO:0000256" key="5">
    <source>
        <dbReference type="SAM" id="Coils"/>
    </source>
</evidence>
<comment type="subcellular location">
    <subcellularLocation>
        <location evidence="1">Secreted</location>
    </subcellularLocation>
</comment>
<dbReference type="PANTHER" id="PTHR22799">
    <property type="entry name" value="TETRANECTIN-RELATED"/>
    <property type="match status" value="1"/>
</dbReference>
<evidence type="ECO:0000313" key="8">
    <source>
        <dbReference type="RefSeq" id="XP_016976247.1"/>
    </source>
</evidence>
<dbReference type="InterPro" id="IPR051663">
    <property type="entry name" value="CLec_Tetranectin-domain"/>
</dbReference>
<dbReference type="InterPro" id="IPR001304">
    <property type="entry name" value="C-type_lectin-like"/>
</dbReference>
<dbReference type="RefSeq" id="XP_016976247.1">
    <property type="nucleotide sequence ID" value="XM_017120758.1"/>
</dbReference>
<dbReference type="OrthoDB" id="8950604at2759"/>